<dbReference type="NCBIfam" id="TIGR00166">
    <property type="entry name" value="S6"/>
    <property type="match status" value="1"/>
</dbReference>
<keyword evidence="8" id="KW-1185">Reference proteome</keyword>
<dbReference type="Gene3D" id="3.30.70.60">
    <property type="match status" value="1"/>
</dbReference>
<dbReference type="InterPro" id="IPR000529">
    <property type="entry name" value="Ribosomal_bS6"/>
</dbReference>
<keyword evidence="3 6" id="KW-0687">Ribonucleoprotein</keyword>
<sequence>MAFYESIFILRSSLAEAEAVAIQEKLKGALEKLGASIIKADNWGKKKLAYEVGHDRRGTYSLFQFEASGNVVGELERLYRLEDSVMKFLTVRVEEEDLKPKEEAVKTVESDSGGV</sequence>
<evidence type="ECO:0000256" key="4">
    <source>
        <dbReference type="ARBA" id="ARBA00035104"/>
    </source>
</evidence>
<comment type="similarity">
    <text evidence="1 6">Belongs to the bacterial ribosomal protein bS6 family.</text>
</comment>
<organism evidence="7 8">
    <name type="scientific">Candidatus Nitronereus thalassa</name>
    <dbReference type="NCBI Taxonomy" id="3020898"/>
    <lineage>
        <taxon>Bacteria</taxon>
        <taxon>Pseudomonadati</taxon>
        <taxon>Nitrospirota</taxon>
        <taxon>Nitrospiria</taxon>
        <taxon>Nitrospirales</taxon>
        <taxon>Nitrospiraceae</taxon>
        <taxon>Candidatus Nitronereus</taxon>
    </lineage>
</organism>
<evidence type="ECO:0000313" key="7">
    <source>
        <dbReference type="EMBL" id="MDT7042337.1"/>
    </source>
</evidence>
<dbReference type="Pfam" id="PF01250">
    <property type="entry name" value="Ribosomal_S6"/>
    <property type="match status" value="1"/>
</dbReference>
<dbReference type="InterPro" id="IPR014717">
    <property type="entry name" value="Transl_elong_EF1B/ribsomal_bS6"/>
</dbReference>
<keyword evidence="6" id="KW-0694">RNA-binding</keyword>
<name>A0ABU3K7J7_9BACT</name>
<comment type="function">
    <text evidence="4 6">Binds together with bS18 to 16S ribosomal RNA.</text>
</comment>
<dbReference type="GO" id="GO:0005840">
    <property type="term" value="C:ribosome"/>
    <property type="evidence" value="ECO:0007669"/>
    <property type="project" value="UniProtKB-KW"/>
</dbReference>
<evidence type="ECO:0000256" key="5">
    <source>
        <dbReference type="ARBA" id="ARBA00035294"/>
    </source>
</evidence>
<accession>A0ABU3K7J7</accession>
<evidence type="ECO:0000256" key="3">
    <source>
        <dbReference type="ARBA" id="ARBA00023274"/>
    </source>
</evidence>
<dbReference type="CDD" id="cd00473">
    <property type="entry name" value="bS6"/>
    <property type="match status" value="1"/>
</dbReference>
<dbReference type="SUPFAM" id="SSF54995">
    <property type="entry name" value="Ribosomal protein S6"/>
    <property type="match status" value="1"/>
</dbReference>
<dbReference type="EMBL" id="JAQOUE010000001">
    <property type="protein sequence ID" value="MDT7042337.1"/>
    <property type="molecule type" value="Genomic_DNA"/>
</dbReference>
<gene>
    <name evidence="6 7" type="primary">rpsF</name>
    <name evidence="7" type="ORF">PPG34_08235</name>
</gene>
<dbReference type="RefSeq" id="WP_313832722.1">
    <property type="nucleotide sequence ID" value="NZ_JAQOUE010000001.1"/>
</dbReference>
<keyword evidence="6" id="KW-0699">rRNA-binding</keyword>
<evidence type="ECO:0000256" key="2">
    <source>
        <dbReference type="ARBA" id="ARBA00022980"/>
    </source>
</evidence>
<proteinExistence type="inferred from homology"/>
<dbReference type="Proteomes" id="UP001250932">
    <property type="component" value="Unassembled WGS sequence"/>
</dbReference>
<dbReference type="PANTHER" id="PTHR21011">
    <property type="entry name" value="MITOCHONDRIAL 28S RIBOSOMAL PROTEIN S6"/>
    <property type="match status" value="1"/>
</dbReference>
<evidence type="ECO:0000256" key="1">
    <source>
        <dbReference type="ARBA" id="ARBA00009512"/>
    </source>
</evidence>
<dbReference type="PANTHER" id="PTHR21011:SF1">
    <property type="entry name" value="SMALL RIBOSOMAL SUBUNIT PROTEIN BS6M"/>
    <property type="match status" value="1"/>
</dbReference>
<evidence type="ECO:0000256" key="6">
    <source>
        <dbReference type="HAMAP-Rule" id="MF_00360"/>
    </source>
</evidence>
<evidence type="ECO:0000313" key="8">
    <source>
        <dbReference type="Proteomes" id="UP001250932"/>
    </source>
</evidence>
<dbReference type="InterPro" id="IPR020814">
    <property type="entry name" value="Ribosomal_S6_plastid/chlpt"/>
</dbReference>
<reference evidence="7 8" key="1">
    <citation type="journal article" date="2023" name="ISME J.">
        <title>Cultivation and genomic characterization of novel and ubiquitous marine nitrite-oxidizing bacteria from the Nitrospirales.</title>
        <authorList>
            <person name="Mueller A.J."/>
            <person name="Daebeler A."/>
            <person name="Herbold C.W."/>
            <person name="Kirkegaard R.H."/>
            <person name="Daims H."/>
        </authorList>
    </citation>
    <scope>NUCLEOTIDE SEQUENCE [LARGE SCALE GENOMIC DNA]</scope>
    <source>
        <strain evidence="7 8">EB</strain>
    </source>
</reference>
<dbReference type="HAMAP" id="MF_00360">
    <property type="entry name" value="Ribosomal_bS6"/>
    <property type="match status" value="1"/>
</dbReference>
<keyword evidence="2 6" id="KW-0689">Ribosomal protein</keyword>
<protein>
    <recommendedName>
        <fullName evidence="5 6">Small ribosomal subunit protein bS6</fullName>
    </recommendedName>
</protein>
<comment type="caution">
    <text evidence="7">The sequence shown here is derived from an EMBL/GenBank/DDBJ whole genome shotgun (WGS) entry which is preliminary data.</text>
</comment>
<dbReference type="InterPro" id="IPR035980">
    <property type="entry name" value="Ribosomal_bS6_sf"/>
</dbReference>